<dbReference type="InterPro" id="IPR000595">
    <property type="entry name" value="cNMP-bd_dom"/>
</dbReference>
<dbReference type="GO" id="GO:0051604">
    <property type="term" value="P:protein maturation"/>
    <property type="evidence" value="ECO:0007669"/>
    <property type="project" value="InterPro"/>
</dbReference>
<organism evidence="10 11">
    <name type="scientific">Effrenium voratum</name>
    <dbReference type="NCBI Taxonomy" id="2562239"/>
    <lineage>
        <taxon>Eukaryota</taxon>
        <taxon>Sar</taxon>
        <taxon>Alveolata</taxon>
        <taxon>Dinophyceae</taxon>
        <taxon>Suessiales</taxon>
        <taxon>Symbiodiniaceae</taxon>
        <taxon>Effrenium</taxon>
    </lineage>
</organism>
<feature type="domain" description="Cyclic nucleotide-binding" evidence="9">
    <location>
        <begin position="1120"/>
        <end position="1199"/>
    </location>
</feature>
<dbReference type="Gene3D" id="1.10.287.70">
    <property type="match status" value="1"/>
</dbReference>
<dbReference type="Proteomes" id="UP001178507">
    <property type="component" value="Unassembled WGS sequence"/>
</dbReference>
<dbReference type="PANTHER" id="PTHR45689">
    <property type="entry name" value="I[[H]] CHANNEL, ISOFORM E"/>
    <property type="match status" value="1"/>
</dbReference>
<dbReference type="Pfam" id="PF06762">
    <property type="entry name" value="LMF1"/>
    <property type="match status" value="1"/>
</dbReference>
<protein>
    <recommendedName>
        <fullName evidence="9">Cyclic nucleotide-binding domain-containing protein</fullName>
    </recommendedName>
</protein>
<reference evidence="10" key="1">
    <citation type="submission" date="2023-08" db="EMBL/GenBank/DDBJ databases">
        <authorList>
            <person name="Chen Y."/>
            <person name="Shah S."/>
            <person name="Dougan E. K."/>
            <person name="Thang M."/>
            <person name="Chan C."/>
        </authorList>
    </citation>
    <scope>NUCLEOTIDE SEQUENCE</scope>
</reference>
<dbReference type="InterPro" id="IPR057434">
    <property type="entry name" value="LMF1/2_N"/>
</dbReference>
<evidence type="ECO:0000313" key="10">
    <source>
        <dbReference type="EMBL" id="CAJ1380482.1"/>
    </source>
</evidence>
<evidence type="ECO:0000256" key="3">
    <source>
        <dbReference type="ARBA" id="ARBA00022692"/>
    </source>
</evidence>
<feature type="transmembrane region" description="Helical" evidence="8">
    <location>
        <begin position="991"/>
        <end position="1013"/>
    </location>
</feature>
<dbReference type="GO" id="GO:0098855">
    <property type="term" value="C:HCN channel complex"/>
    <property type="evidence" value="ECO:0007669"/>
    <property type="project" value="TreeGrafter"/>
</dbReference>
<comment type="caution">
    <text evidence="10">The sequence shown here is derived from an EMBL/GenBank/DDBJ whole genome shotgun (WGS) entry which is preliminary data.</text>
</comment>
<feature type="transmembrane region" description="Helical" evidence="8">
    <location>
        <begin position="834"/>
        <end position="854"/>
    </location>
</feature>
<feature type="transmembrane region" description="Helical" evidence="8">
    <location>
        <begin position="912"/>
        <end position="930"/>
    </location>
</feature>
<feature type="transmembrane region" description="Helical" evidence="8">
    <location>
        <begin position="341"/>
        <end position="358"/>
    </location>
</feature>
<dbReference type="InterPro" id="IPR051413">
    <property type="entry name" value="K/Na_HCN_channel"/>
</dbReference>
<dbReference type="SUPFAM" id="SSF51206">
    <property type="entry name" value="cAMP-binding domain-like"/>
    <property type="match status" value="1"/>
</dbReference>
<feature type="region of interest" description="Disordered" evidence="7">
    <location>
        <begin position="1278"/>
        <end position="1331"/>
    </location>
</feature>
<dbReference type="InterPro" id="IPR014710">
    <property type="entry name" value="RmlC-like_jellyroll"/>
</dbReference>
<evidence type="ECO:0000256" key="5">
    <source>
        <dbReference type="ARBA" id="ARBA00023065"/>
    </source>
</evidence>
<feature type="compositionally biased region" description="Polar residues" evidence="7">
    <location>
        <begin position="1297"/>
        <end position="1326"/>
    </location>
</feature>
<keyword evidence="4 8" id="KW-1133">Transmembrane helix</keyword>
<keyword evidence="5" id="KW-0406">Ion transport</keyword>
<dbReference type="GO" id="GO:0035725">
    <property type="term" value="P:sodium ion transmembrane transport"/>
    <property type="evidence" value="ECO:0007669"/>
    <property type="project" value="TreeGrafter"/>
</dbReference>
<evidence type="ECO:0000256" key="7">
    <source>
        <dbReference type="SAM" id="MobiDB-lite"/>
    </source>
</evidence>
<dbReference type="PROSITE" id="PS50042">
    <property type="entry name" value="CNMP_BINDING_3"/>
    <property type="match status" value="1"/>
</dbReference>
<keyword evidence="11" id="KW-1185">Reference proteome</keyword>
<dbReference type="GO" id="GO:0003254">
    <property type="term" value="P:regulation of membrane depolarization"/>
    <property type="evidence" value="ECO:0007669"/>
    <property type="project" value="TreeGrafter"/>
</dbReference>
<dbReference type="EMBL" id="CAUJNA010000713">
    <property type="protein sequence ID" value="CAJ1380482.1"/>
    <property type="molecule type" value="Genomic_DNA"/>
</dbReference>
<dbReference type="GO" id="GO:0005249">
    <property type="term" value="F:voltage-gated potassium channel activity"/>
    <property type="evidence" value="ECO:0007669"/>
    <property type="project" value="TreeGrafter"/>
</dbReference>
<dbReference type="Pfam" id="PF00520">
    <property type="entry name" value="Ion_trans"/>
    <property type="match status" value="1"/>
</dbReference>
<feature type="transmembrane region" description="Helical" evidence="8">
    <location>
        <begin position="300"/>
        <end position="321"/>
    </location>
</feature>
<accession>A0AA36I4A3</accession>
<gene>
    <name evidence="10" type="ORF">EVOR1521_LOCUS8411</name>
</gene>
<evidence type="ECO:0000256" key="1">
    <source>
        <dbReference type="ARBA" id="ARBA00004141"/>
    </source>
</evidence>
<keyword evidence="2" id="KW-0813">Transport</keyword>
<evidence type="ECO:0000259" key="9">
    <source>
        <dbReference type="PROSITE" id="PS50042"/>
    </source>
</evidence>
<evidence type="ECO:0000256" key="4">
    <source>
        <dbReference type="ARBA" id="ARBA00022989"/>
    </source>
</evidence>
<dbReference type="InterPro" id="IPR018490">
    <property type="entry name" value="cNMP-bd_dom_sf"/>
</dbReference>
<dbReference type="Pfam" id="PF00027">
    <property type="entry name" value="cNMP_binding"/>
    <property type="match status" value="1"/>
</dbReference>
<comment type="subcellular location">
    <subcellularLocation>
        <location evidence="1">Membrane</location>
        <topology evidence="1">Multi-pass membrane protein</topology>
    </subcellularLocation>
</comment>
<keyword evidence="6 8" id="KW-0472">Membrane</keyword>
<name>A0AA36I4A3_9DINO</name>
<evidence type="ECO:0000256" key="8">
    <source>
        <dbReference type="SAM" id="Phobius"/>
    </source>
</evidence>
<dbReference type="SUPFAM" id="SSF81324">
    <property type="entry name" value="Voltage-gated potassium channels"/>
    <property type="match status" value="1"/>
</dbReference>
<evidence type="ECO:0000313" key="11">
    <source>
        <dbReference type="Proteomes" id="UP001178507"/>
    </source>
</evidence>
<dbReference type="InterPro" id="IPR005821">
    <property type="entry name" value="Ion_trans_dom"/>
</dbReference>
<dbReference type="PANTHER" id="PTHR45689:SF5">
    <property type="entry name" value="I[[H]] CHANNEL, ISOFORM E"/>
    <property type="match status" value="1"/>
</dbReference>
<keyword evidence="3 8" id="KW-0812">Transmembrane</keyword>
<sequence>MDDSLLVDVEQVSDSNTDISAVAHASTDSSEESPRVSESQCLAVWRPLPFPEMPGMPRVLLEGCEAAQAAIQEVKAWEPLDLLSGAVHLSYLMLFSSLYAQLPGLHGPQGIDPHTVSRGLGQALVLTAAPGRAELGALLGLGASALAVAAPALRKGAPGLAISATQWVLWRDFMLAGDSAFPVGMTHLAMEGSIGAAAYSLEAYGLASWFWRWCLFRGLLAGGIHKALLCDQSWTDLSAVHWHFQGTPNPSSLGWLAFQLTSSFPWLGHLATASTLTIELAAPFLFFSPRLKYLGFAGNSALQLGILATGNYGPLNFYFLALGLSLLHQTRSELTANESRAVLPAAGLGLAVACYGMLRAPGACPSAYHAIYAQLATVFSSLAGLQGLLSMTSGVEKALGLGLLGLTSSVFTVDTLGYAAPHYELLQQSVLASSAWLQEKWEAFDIAFKKLVVQPAAYLADTLPPRVFDPPPNFFSNTTGVQGRPALALEGAESYFGPWRPVPMKYNDPSKPGLSSAPWPHAAFLDLLWWDAPHLGGSPMWLSRLLRGVMDGLQPVLDLIDRPAFEASCSAQACGRSRRPPALFSAGASRVAGRRAAMEPGDFHSRVAKILKDAERKLVEAHELEAQSGQAAQGDEATGSRMLDKVMAEYSYGYAGSGSVGSERPPMPECDSERDFDKAYQWQPPARSDSDLGAPRHFQLWSTYTKPPDFAMLLNDQESEDSLSAGLDEFAKELEAEKKNLSSKSSTWVLSPNSPKRICWDLAGVLVLLYDLIMIPMYTAFPLAPNVFLTFMTGVTLGFWTLDILACFCVGYYARDGTLVVSMSKIARAYLFSWFPLDCVIVSIDWVIVLALVAEEEGKSAGLMRAGKMLRALRVLRTLRLLRLAKLRQLLNKLQDQVDSEHISVILDIVKLLILIIFINHFIACAWYLVGCNAPALENSWLKVEFGTFDCEEENDELLLYKYTTSMHWSLTQFTPASMSVQPTNTTERSFAIGVLLFALLVFSSFVASLTGATTSLRKMTGRYTSQLWLLRKFLRQRQITLDLQVRINRYINMVISMTEQCVQYDDVKLFEQLSGPLVNELRTELNKPRLLVHPLFVMMIDRFEGMMRKVCVKVPVPVYLSRADILFAAGEECKSMYFLFSGSVDYLHHETKNFEHLNDNEWFCEVVLWTPWMHQGRVRAKIETEFMELNNEKFREVVSEYPKHLSFMRIYGLSFLHQMQELYIENERHLTDLDMQIAVSPVMTDLLQVELAEDDLPSVTSGASSFVHWPGKNSSPQIVSLPSQGPRYKRTKSKQLKSGCSESSLQEGKHNSPPTLEASESSLAQEANEPSVVVGLHSRVFEV</sequence>
<evidence type="ECO:0000256" key="2">
    <source>
        <dbReference type="ARBA" id="ARBA00022448"/>
    </source>
</evidence>
<feature type="transmembrane region" description="Helical" evidence="8">
    <location>
        <begin position="788"/>
        <end position="814"/>
    </location>
</feature>
<evidence type="ECO:0000256" key="6">
    <source>
        <dbReference type="ARBA" id="ARBA00023136"/>
    </source>
</evidence>
<dbReference type="Gene3D" id="2.60.120.10">
    <property type="entry name" value="Jelly Rolls"/>
    <property type="match status" value="1"/>
</dbReference>
<feature type="transmembrane region" description="Helical" evidence="8">
    <location>
        <begin position="760"/>
        <end position="781"/>
    </location>
</feature>
<proteinExistence type="predicted"/>
<dbReference type="CDD" id="cd00038">
    <property type="entry name" value="CAP_ED"/>
    <property type="match status" value="1"/>
</dbReference>
<feature type="transmembrane region" description="Helical" evidence="8">
    <location>
        <begin position="370"/>
        <end position="389"/>
    </location>
</feature>